<evidence type="ECO:0000259" key="14">
    <source>
        <dbReference type="PROSITE" id="PS50026"/>
    </source>
</evidence>
<dbReference type="GO" id="GO:0016020">
    <property type="term" value="C:membrane"/>
    <property type="evidence" value="ECO:0007669"/>
    <property type="project" value="UniProtKB-SubCell"/>
</dbReference>
<keyword evidence="3 12" id="KW-0245">EGF-like domain</keyword>
<protein>
    <submittedName>
        <fullName evidence="16">Signal peptide, CUB and EGF-like domain-containing protein 1</fullName>
    </submittedName>
</protein>
<evidence type="ECO:0000256" key="6">
    <source>
        <dbReference type="ARBA" id="ARBA00022737"/>
    </source>
</evidence>
<dbReference type="InterPro" id="IPR009030">
    <property type="entry name" value="Growth_fac_rcpt_cys_sf"/>
</dbReference>
<dbReference type="SUPFAM" id="SSF57196">
    <property type="entry name" value="EGF/Laminin"/>
    <property type="match status" value="2"/>
</dbReference>
<feature type="region of interest" description="Disordered" evidence="13">
    <location>
        <begin position="569"/>
        <end position="602"/>
    </location>
</feature>
<evidence type="ECO:0000256" key="7">
    <source>
        <dbReference type="ARBA" id="ARBA00022976"/>
    </source>
</evidence>
<gene>
    <name evidence="16" type="primary">LOC118415651</name>
</gene>
<dbReference type="Gene3D" id="2.10.25.10">
    <property type="entry name" value="Laminin"/>
    <property type="match status" value="2"/>
</dbReference>
<dbReference type="FunFam" id="2.10.50.10:FF:000032">
    <property type="entry name" value="Uncharacterized protein, isoform A"/>
    <property type="match status" value="1"/>
</dbReference>
<proteinExistence type="predicted"/>
<dbReference type="SMART" id="SM00209">
    <property type="entry name" value="TSP1"/>
    <property type="match status" value="1"/>
</dbReference>
<keyword evidence="9" id="KW-0472">Membrane</keyword>
<keyword evidence="10 12" id="KW-1015">Disulfide bond</keyword>
<dbReference type="CDD" id="cd00054">
    <property type="entry name" value="EGF_CA"/>
    <property type="match status" value="2"/>
</dbReference>
<evidence type="ECO:0000256" key="8">
    <source>
        <dbReference type="ARBA" id="ARBA00022989"/>
    </source>
</evidence>
<feature type="compositionally biased region" description="Acidic residues" evidence="13">
    <location>
        <begin position="32"/>
        <end position="42"/>
    </location>
</feature>
<dbReference type="GO" id="GO:0005509">
    <property type="term" value="F:calcium ion binding"/>
    <property type="evidence" value="ECO:0007669"/>
    <property type="project" value="InterPro"/>
</dbReference>
<dbReference type="Pfam" id="PF00090">
    <property type="entry name" value="TSP_1"/>
    <property type="match status" value="1"/>
</dbReference>
<dbReference type="AlphaFoldDB" id="A0A9J7L665"/>
<evidence type="ECO:0000256" key="2">
    <source>
        <dbReference type="ARBA" id="ARBA00022473"/>
    </source>
</evidence>
<dbReference type="PROSITE" id="PS01187">
    <property type="entry name" value="EGF_CA"/>
    <property type="match status" value="1"/>
</dbReference>
<dbReference type="Gene3D" id="2.10.50.10">
    <property type="entry name" value="Tumor Necrosis Factor Receptor, subunit A, domain 2"/>
    <property type="match status" value="1"/>
</dbReference>
<evidence type="ECO:0000256" key="12">
    <source>
        <dbReference type="PROSITE-ProRule" id="PRU00076"/>
    </source>
</evidence>
<dbReference type="SUPFAM" id="SSF82895">
    <property type="entry name" value="TSP-1 type 1 repeat"/>
    <property type="match status" value="1"/>
</dbReference>
<dbReference type="FunFam" id="2.10.25.10:FF:000080">
    <property type="entry name" value="Neurogenic locus notch 1"/>
    <property type="match status" value="1"/>
</dbReference>
<dbReference type="PROSITE" id="PS00010">
    <property type="entry name" value="ASX_HYDROXYL"/>
    <property type="match status" value="2"/>
</dbReference>
<evidence type="ECO:0000256" key="3">
    <source>
        <dbReference type="ARBA" id="ARBA00022536"/>
    </source>
</evidence>
<reference evidence="15" key="1">
    <citation type="journal article" date="2020" name="Nat. Ecol. Evol.">
        <title>Deeply conserved synteny resolves early events in vertebrate evolution.</title>
        <authorList>
            <person name="Simakov O."/>
            <person name="Marletaz F."/>
            <person name="Yue J.X."/>
            <person name="O'Connell B."/>
            <person name="Jenkins J."/>
            <person name="Brandt A."/>
            <person name="Calef R."/>
            <person name="Tung C.H."/>
            <person name="Huang T.K."/>
            <person name="Schmutz J."/>
            <person name="Satoh N."/>
            <person name="Yu J.K."/>
            <person name="Putnam N.H."/>
            <person name="Green R.E."/>
            <person name="Rokhsar D.S."/>
        </authorList>
    </citation>
    <scope>NUCLEOTIDE SEQUENCE [LARGE SCALE GENOMIC DNA]</scope>
    <source>
        <strain evidence="15">S238N-H82</strain>
    </source>
</reference>
<dbReference type="PROSITE" id="PS50026">
    <property type="entry name" value="EGF_3"/>
    <property type="match status" value="2"/>
</dbReference>
<keyword evidence="8" id="KW-1133">Transmembrane helix</keyword>
<evidence type="ECO:0000313" key="15">
    <source>
        <dbReference type="Proteomes" id="UP000001554"/>
    </source>
</evidence>
<keyword evidence="15" id="KW-1185">Reference proteome</keyword>
<evidence type="ECO:0000256" key="11">
    <source>
        <dbReference type="ARBA" id="ARBA00023180"/>
    </source>
</evidence>
<sequence>MSSGQDKDAFDSLTDNEKGDDVGKDDSSMESHDEETETDESVMDSQDSAKETDTEQSGSESDAGSDASSGTASTDESQEYGYDSGDEEEWTLYRDWTIPLPHQPGDIPQRVIKETKRAGKKFYLIEFAALPHHNHNDCDQNPCGVHAIACQDNVGFYSCVCEMGFTGTHCDVNINDCHNSSCRNGGTCVDGVGNYTCVCPDGFNGKLCEKQIVYGGWSQWTDWTPCSVTCGNGTHERWRQCNSPPPKEDGKDCVGISTEMETCRLQDCPSCLELKPPFGIIMECYRNETEGEEYCQIDCGPGLEFSETPLPLYTCGPKSQYRWNHQTENNPKATLPACSHGRIPKTFFLEYEIKYPDLFCTSADESLLIAETIRDVGSKNVEDVDCVWRKTCNATVEVHNCGTYEKNTSPVSIGLVLCGQVSGTFNVDENGNITSEGHEAFSSLSETIMDLASAAEEIQNKSSSSDFAVVIDGQSFEVEANGSKPRFSADCPPGMTAQKMVCVYCAPGTYYLNRMCIRCPKGTFQDLEGQMFCISCPEGFTTAGVGSNNYTDCFPSTDEPMTQTEQGFTMTSDDTDYTSTILPTTTPLGPDDTEDTTEIKGH</sequence>
<feature type="domain" description="EGF-like" evidence="14">
    <location>
        <begin position="134"/>
        <end position="171"/>
    </location>
</feature>
<dbReference type="Gene3D" id="2.20.100.10">
    <property type="entry name" value="Thrombospondin type-1 (TSP1) repeat"/>
    <property type="match status" value="1"/>
</dbReference>
<feature type="region of interest" description="Disordered" evidence="13">
    <location>
        <begin position="1"/>
        <end position="86"/>
    </location>
</feature>
<feature type="disulfide bond" evidence="12">
    <location>
        <begin position="161"/>
        <end position="170"/>
    </location>
</feature>
<dbReference type="InterPro" id="IPR036383">
    <property type="entry name" value="TSP1_rpt_sf"/>
</dbReference>
<evidence type="ECO:0000256" key="4">
    <source>
        <dbReference type="ARBA" id="ARBA00022692"/>
    </source>
</evidence>
<name>A0A9J7L665_BRAFL</name>
<feature type="compositionally biased region" description="Basic and acidic residues" evidence="13">
    <location>
        <begin position="1"/>
        <end position="31"/>
    </location>
</feature>
<evidence type="ECO:0000313" key="16">
    <source>
        <dbReference type="RefSeq" id="XP_035676270.1"/>
    </source>
</evidence>
<dbReference type="PANTHER" id="PTHR12916">
    <property type="entry name" value="CYTOCHROME C OXIDASE POLYPEPTIDE VIC-2"/>
    <property type="match status" value="1"/>
</dbReference>
<evidence type="ECO:0000256" key="1">
    <source>
        <dbReference type="ARBA" id="ARBA00004479"/>
    </source>
</evidence>
<dbReference type="InterPro" id="IPR018097">
    <property type="entry name" value="EGF_Ca-bd_CS"/>
</dbReference>
<dbReference type="PROSITE" id="PS00022">
    <property type="entry name" value="EGF_1"/>
    <property type="match status" value="2"/>
</dbReference>
<dbReference type="OrthoDB" id="6162024at2759"/>
<dbReference type="FunFam" id="2.20.100.10:FF:000007">
    <property type="entry name" value="Thrombospondin 1"/>
    <property type="match status" value="1"/>
</dbReference>
<feature type="compositionally biased region" description="Low complexity" evidence="13">
    <location>
        <begin position="569"/>
        <end position="590"/>
    </location>
</feature>
<feature type="compositionally biased region" description="Low complexity" evidence="13">
    <location>
        <begin position="57"/>
        <end position="75"/>
    </location>
</feature>
<keyword evidence="7" id="KW-0914">Notch signaling pathway</keyword>
<dbReference type="FunFam" id="2.10.25.10:FF:000146">
    <property type="entry name" value="Putative neurogenic locus notch"/>
    <property type="match status" value="1"/>
</dbReference>
<evidence type="ECO:0000256" key="9">
    <source>
        <dbReference type="ARBA" id="ARBA00023136"/>
    </source>
</evidence>
<dbReference type="GeneID" id="118415651"/>
<dbReference type="InterPro" id="IPR000884">
    <property type="entry name" value="TSP1_rpt"/>
</dbReference>
<dbReference type="SUPFAM" id="SSF57184">
    <property type="entry name" value="Growth factor receptor domain"/>
    <property type="match status" value="1"/>
</dbReference>
<accession>A0A9J7L665</accession>
<keyword evidence="4" id="KW-0812">Transmembrane</keyword>
<dbReference type="PROSITE" id="PS50092">
    <property type="entry name" value="TSP1"/>
    <property type="match status" value="1"/>
</dbReference>
<evidence type="ECO:0000256" key="5">
    <source>
        <dbReference type="ARBA" id="ARBA00022729"/>
    </source>
</evidence>
<dbReference type="RefSeq" id="XP_035676270.1">
    <property type="nucleotide sequence ID" value="XM_035820377.1"/>
</dbReference>
<keyword evidence="5" id="KW-0732">Signal</keyword>
<dbReference type="InterPro" id="IPR001881">
    <property type="entry name" value="EGF-like_Ca-bd_dom"/>
</dbReference>
<feature type="disulfide bond" evidence="12">
    <location>
        <begin position="199"/>
        <end position="208"/>
    </location>
</feature>
<dbReference type="InterPro" id="IPR011641">
    <property type="entry name" value="Tyr-kin_ephrin_A/B_rcpt-like"/>
</dbReference>
<dbReference type="Pfam" id="PF07699">
    <property type="entry name" value="Ephrin_rec_like"/>
    <property type="match status" value="1"/>
</dbReference>
<evidence type="ECO:0000256" key="10">
    <source>
        <dbReference type="ARBA" id="ARBA00023157"/>
    </source>
</evidence>
<comment type="caution">
    <text evidence="12">Lacks conserved residue(s) required for the propagation of feature annotation.</text>
</comment>
<keyword evidence="11" id="KW-0325">Glycoprotein</keyword>
<dbReference type="PROSITE" id="PS01186">
    <property type="entry name" value="EGF_2"/>
    <property type="match status" value="2"/>
</dbReference>
<dbReference type="GO" id="GO:0007219">
    <property type="term" value="P:Notch signaling pathway"/>
    <property type="evidence" value="ECO:0007669"/>
    <property type="project" value="UniProtKB-KW"/>
</dbReference>
<comment type="subcellular location">
    <subcellularLocation>
        <location evidence="1">Membrane</location>
        <topology evidence="1">Single-pass type I membrane protein</topology>
    </subcellularLocation>
</comment>
<keyword evidence="6" id="KW-0677">Repeat</keyword>
<dbReference type="PRINTS" id="PR01705">
    <property type="entry name" value="TSP1REPEAT"/>
</dbReference>
<dbReference type="SMART" id="SM01411">
    <property type="entry name" value="Ephrin_rec_like"/>
    <property type="match status" value="1"/>
</dbReference>
<evidence type="ECO:0000256" key="13">
    <source>
        <dbReference type="SAM" id="MobiDB-lite"/>
    </source>
</evidence>
<dbReference type="PANTHER" id="PTHR12916:SF11">
    <property type="entry name" value="MUCIN-4"/>
    <property type="match status" value="1"/>
</dbReference>
<dbReference type="KEGG" id="bfo:118415651"/>
<dbReference type="Proteomes" id="UP000001554">
    <property type="component" value="Chromosome 5"/>
</dbReference>
<dbReference type="Pfam" id="PF00008">
    <property type="entry name" value="EGF"/>
    <property type="match status" value="1"/>
</dbReference>
<reference evidence="16" key="2">
    <citation type="submission" date="2025-08" db="UniProtKB">
        <authorList>
            <consortium name="RefSeq"/>
        </authorList>
    </citation>
    <scope>IDENTIFICATION</scope>
    <source>
        <strain evidence="16">S238N-H82</strain>
        <tissue evidence="16">Testes</tissue>
    </source>
</reference>
<dbReference type="InterPro" id="IPR000742">
    <property type="entry name" value="EGF"/>
</dbReference>
<dbReference type="OMA" id="CENSEIF"/>
<dbReference type="InterPro" id="IPR000152">
    <property type="entry name" value="EGF-type_Asp/Asn_hydroxyl_site"/>
</dbReference>
<dbReference type="SMART" id="SM00181">
    <property type="entry name" value="EGF"/>
    <property type="match status" value="2"/>
</dbReference>
<keyword evidence="2" id="KW-0217">Developmental protein</keyword>
<organism evidence="15 16">
    <name type="scientific">Branchiostoma floridae</name>
    <name type="common">Florida lancelet</name>
    <name type="synonym">Amphioxus</name>
    <dbReference type="NCBI Taxonomy" id="7739"/>
    <lineage>
        <taxon>Eukaryota</taxon>
        <taxon>Metazoa</taxon>
        <taxon>Chordata</taxon>
        <taxon>Cephalochordata</taxon>
        <taxon>Leptocardii</taxon>
        <taxon>Amphioxiformes</taxon>
        <taxon>Branchiostomatidae</taxon>
        <taxon>Branchiostoma</taxon>
    </lineage>
</organism>
<feature type="domain" description="EGF-like" evidence="14">
    <location>
        <begin position="173"/>
        <end position="209"/>
    </location>
</feature>
<dbReference type="SMART" id="SM00179">
    <property type="entry name" value="EGF_CA"/>
    <property type="match status" value="2"/>
</dbReference>